<dbReference type="InterPro" id="IPR000210">
    <property type="entry name" value="BTB/POZ_dom"/>
</dbReference>
<dbReference type="Pfam" id="PF00651">
    <property type="entry name" value="BTB"/>
    <property type="match status" value="1"/>
</dbReference>
<organism evidence="3 4">
    <name type="scientific">Neolentinus lepideus HHB14362 ss-1</name>
    <dbReference type="NCBI Taxonomy" id="1314782"/>
    <lineage>
        <taxon>Eukaryota</taxon>
        <taxon>Fungi</taxon>
        <taxon>Dikarya</taxon>
        <taxon>Basidiomycota</taxon>
        <taxon>Agaricomycotina</taxon>
        <taxon>Agaricomycetes</taxon>
        <taxon>Gloeophyllales</taxon>
        <taxon>Gloeophyllaceae</taxon>
        <taxon>Neolentinus</taxon>
    </lineage>
</organism>
<evidence type="ECO:0000313" key="4">
    <source>
        <dbReference type="Proteomes" id="UP000076761"/>
    </source>
</evidence>
<dbReference type="AlphaFoldDB" id="A0A165NWK2"/>
<feature type="domain" description="BTB" evidence="2">
    <location>
        <begin position="34"/>
        <end position="94"/>
    </location>
</feature>
<reference evidence="3 4" key="1">
    <citation type="journal article" date="2016" name="Mol. Biol. Evol.">
        <title>Comparative Genomics of Early-Diverging Mushroom-Forming Fungi Provides Insights into the Origins of Lignocellulose Decay Capabilities.</title>
        <authorList>
            <person name="Nagy L.G."/>
            <person name="Riley R."/>
            <person name="Tritt A."/>
            <person name="Adam C."/>
            <person name="Daum C."/>
            <person name="Floudas D."/>
            <person name="Sun H."/>
            <person name="Yadav J.S."/>
            <person name="Pangilinan J."/>
            <person name="Larsson K.H."/>
            <person name="Matsuura K."/>
            <person name="Barry K."/>
            <person name="Labutti K."/>
            <person name="Kuo R."/>
            <person name="Ohm R.A."/>
            <person name="Bhattacharya S.S."/>
            <person name="Shirouzu T."/>
            <person name="Yoshinaga Y."/>
            <person name="Martin F.M."/>
            <person name="Grigoriev I.V."/>
            <person name="Hibbett D.S."/>
        </authorList>
    </citation>
    <scope>NUCLEOTIDE SEQUENCE [LARGE SCALE GENOMIC DNA]</scope>
    <source>
        <strain evidence="3 4">HHB14362 ss-1</strain>
    </source>
</reference>
<name>A0A165NWK2_9AGAM</name>
<dbReference type="SUPFAM" id="SSF54695">
    <property type="entry name" value="POZ domain"/>
    <property type="match status" value="1"/>
</dbReference>
<dbReference type="STRING" id="1314782.A0A165NWK2"/>
<gene>
    <name evidence="3" type="ORF">NEOLEDRAFT_1141046</name>
</gene>
<evidence type="ECO:0000259" key="2">
    <source>
        <dbReference type="PROSITE" id="PS50097"/>
    </source>
</evidence>
<dbReference type="InterPro" id="IPR011333">
    <property type="entry name" value="SKP1/BTB/POZ_sf"/>
</dbReference>
<dbReference type="Proteomes" id="UP000076761">
    <property type="component" value="Unassembled WGS sequence"/>
</dbReference>
<protein>
    <recommendedName>
        <fullName evidence="2">BTB domain-containing protein</fullName>
    </recommendedName>
</protein>
<evidence type="ECO:0000313" key="3">
    <source>
        <dbReference type="EMBL" id="KZT20208.1"/>
    </source>
</evidence>
<dbReference type="EMBL" id="KV425624">
    <property type="protein sequence ID" value="KZT20208.1"/>
    <property type="molecule type" value="Genomic_DNA"/>
</dbReference>
<feature type="region of interest" description="Disordered" evidence="1">
    <location>
        <begin position="1"/>
        <end position="20"/>
    </location>
</feature>
<dbReference type="InParanoid" id="A0A165NWK2"/>
<dbReference type="OrthoDB" id="3893071at2759"/>
<dbReference type="Gene3D" id="3.30.710.10">
    <property type="entry name" value="Potassium Channel Kv1.1, Chain A"/>
    <property type="match status" value="1"/>
</dbReference>
<keyword evidence="4" id="KW-1185">Reference proteome</keyword>
<accession>A0A165NWK2</accession>
<evidence type="ECO:0000256" key="1">
    <source>
        <dbReference type="SAM" id="MobiDB-lite"/>
    </source>
</evidence>
<dbReference type="PROSITE" id="PS50097">
    <property type="entry name" value="BTB"/>
    <property type="match status" value="1"/>
</dbReference>
<sequence>MSHHSVHSPTPGAQQRSRPKPVYQRCTELWFEDGNVIFQAQMTFFRVHRGVLAANSSVFKDMFSFPQPPTVTIVPEVELHDTAKEVEHFFKTIFIAGYYDRHCKTDFEVVAAVLRLSTKYDVPSYRQRAIKQLALVFPTTLDAWNSRERRSHLYSNFIENAGAVVGLARETHVRALIPSAMYTCCEKGTEAILKAKANPATSILGLSSYDRRCCLLGRQKLVNAWRMELFSRRCLTPDSFDLFAWFEGTKHQGCHAARLKWLAREDVWKMAFGPEWCKPLQTTWPEVQYEVCASCGDAFLANFERVRELIWESVPLFFGLSDWTTLREELRECLQDT</sequence>
<proteinExistence type="predicted"/>
<dbReference type="CDD" id="cd18186">
    <property type="entry name" value="BTB_POZ_ZBTB_KLHL-like"/>
    <property type="match status" value="1"/>
</dbReference>
<feature type="compositionally biased region" description="Polar residues" evidence="1">
    <location>
        <begin position="7"/>
        <end position="16"/>
    </location>
</feature>